<keyword evidence="3 7" id="KW-0479">Metal-binding</keyword>
<name>A0A853A9K7_9ACTN</name>
<sequence length="186" mass="19962">MSNETPLAASPAEPKAPVPGGDVIDELVAANREYAAAFASSPDRQAGGRPSRQVAVVTCMDARIDPLAVLGLRLGEAHVVRNAGGVVTDDVIRTLTISQRALGTRAVMVVQHSACGMLTLTEDFRRDLQEEVGVRPSWAVEAFGDLDGEVRQSVERIRRSPFLAHVDQVRGFVYDVETGALREVTA</sequence>
<dbReference type="GO" id="GO:0008270">
    <property type="term" value="F:zinc ion binding"/>
    <property type="evidence" value="ECO:0007669"/>
    <property type="project" value="InterPro"/>
</dbReference>
<evidence type="ECO:0000313" key="9">
    <source>
        <dbReference type="EMBL" id="NYI07092.1"/>
    </source>
</evidence>
<dbReference type="SUPFAM" id="SSF53056">
    <property type="entry name" value="beta-carbonic anhydrase, cab"/>
    <property type="match status" value="1"/>
</dbReference>
<dbReference type="GO" id="GO:0004089">
    <property type="term" value="F:carbonate dehydratase activity"/>
    <property type="evidence" value="ECO:0007669"/>
    <property type="project" value="UniProtKB-EC"/>
</dbReference>
<comment type="cofactor">
    <cofactor evidence="7">
        <name>Zn(2+)</name>
        <dbReference type="ChEBI" id="CHEBI:29105"/>
    </cofactor>
    <text evidence="7">Binds 1 zinc ion per subunit.</text>
</comment>
<feature type="binding site" evidence="7">
    <location>
        <position position="115"/>
    </location>
    <ligand>
        <name>Zn(2+)</name>
        <dbReference type="ChEBI" id="CHEBI:29105"/>
    </ligand>
</feature>
<dbReference type="AlphaFoldDB" id="A0A853A9K7"/>
<evidence type="ECO:0000256" key="1">
    <source>
        <dbReference type="ARBA" id="ARBA00006217"/>
    </source>
</evidence>
<feature type="binding site" evidence="7">
    <location>
        <position position="61"/>
    </location>
    <ligand>
        <name>Zn(2+)</name>
        <dbReference type="ChEBI" id="CHEBI:29105"/>
    </ligand>
</feature>
<dbReference type="InterPro" id="IPR036874">
    <property type="entry name" value="Carbonic_anhydrase_sf"/>
</dbReference>
<evidence type="ECO:0000313" key="10">
    <source>
        <dbReference type="Proteomes" id="UP000567795"/>
    </source>
</evidence>
<evidence type="ECO:0000256" key="3">
    <source>
        <dbReference type="ARBA" id="ARBA00022723"/>
    </source>
</evidence>
<comment type="catalytic activity">
    <reaction evidence="6">
        <text>hydrogencarbonate + H(+) = CO2 + H2O</text>
        <dbReference type="Rhea" id="RHEA:10748"/>
        <dbReference type="ChEBI" id="CHEBI:15377"/>
        <dbReference type="ChEBI" id="CHEBI:15378"/>
        <dbReference type="ChEBI" id="CHEBI:16526"/>
        <dbReference type="ChEBI" id="CHEBI:17544"/>
        <dbReference type="EC" id="4.2.1.1"/>
    </reaction>
</comment>
<dbReference type="EMBL" id="JACBZD010000001">
    <property type="protein sequence ID" value="NYI07092.1"/>
    <property type="molecule type" value="Genomic_DNA"/>
</dbReference>
<dbReference type="PANTHER" id="PTHR43175:SF3">
    <property type="entry name" value="CARBON DISULFIDE HYDROLASE"/>
    <property type="match status" value="1"/>
</dbReference>
<evidence type="ECO:0000256" key="8">
    <source>
        <dbReference type="SAM" id="MobiDB-lite"/>
    </source>
</evidence>
<feature type="region of interest" description="Disordered" evidence="8">
    <location>
        <begin position="1"/>
        <end position="21"/>
    </location>
</feature>
<evidence type="ECO:0000256" key="6">
    <source>
        <dbReference type="ARBA" id="ARBA00048348"/>
    </source>
</evidence>
<protein>
    <recommendedName>
        <fullName evidence="2">carbonic anhydrase</fullName>
        <ecNumber evidence="2">4.2.1.1</ecNumber>
    </recommendedName>
</protein>
<comment type="function">
    <text evidence="5">Catalyzes the reversible hydration of carbon dioxide to form bicarbonate.</text>
</comment>
<dbReference type="Pfam" id="PF00484">
    <property type="entry name" value="Pro_CA"/>
    <property type="match status" value="1"/>
</dbReference>
<organism evidence="9 10">
    <name type="scientific">Allostreptomyces psammosilenae</name>
    <dbReference type="NCBI Taxonomy" id="1892865"/>
    <lineage>
        <taxon>Bacteria</taxon>
        <taxon>Bacillati</taxon>
        <taxon>Actinomycetota</taxon>
        <taxon>Actinomycetes</taxon>
        <taxon>Kitasatosporales</taxon>
        <taxon>Streptomycetaceae</taxon>
        <taxon>Allostreptomyces</taxon>
    </lineage>
</organism>
<dbReference type="RefSeq" id="WP_179815571.1">
    <property type="nucleotide sequence ID" value="NZ_JACBZD010000001.1"/>
</dbReference>
<dbReference type="InterPro" id="IPR001765">
    <property type="entry name" value="Carbonic_anhydrase"/>
</dbReference>
<keyword evidence="9" id="KW-0456">Lyase</keyword>
<dbReference type="Gene3D" id="3.40.1050.10">
    <property type="entry name" value="Carbonic anhydrase"/>
    <property type="match status" value="1"/>
</dbReference>
<evidence type="ECO:0000256" key="4">
    <source>
        <dbReference type="ARBA" id="ARBA00022833"/>
    </source>
</evidence>
<evidence type="ECO:0000256" key="2">
    <source>
        <dbReference type="ARBA" id="ARBA00012925"/>
    </source>
</evidence>
<feature type="binding site" evidence="7">
    <location>
        <position position="112"/>
    </location>
    <ligand>
        <name>Zn(2+)</name>
        <dbReference type="ChEBI" id="CHEBI:29105"/>
    </ligand>
</feature>
<comment type="similarity">
    <text evidence="1">Belongs to the beta-class carbonic anhydrase family.</text>
</comment>
<evidence type="ECO:0000256" key="5">
    <source>
        <dbReference type="ARBA" id="ARBA00024993"/>
    </source>
</evidence>
<gene>
    <name evidence="9" type="ORF">FHU37_004035</name>
</gene>
<proteinExistence type="inferred from homology"/>
<reference evidence="9 10" key="1">
    <citation type="submission" date="2020-07" db="EMBL/GenBank/DDBJ databases">
        <title>Sequencing the genomes of 1000 actinobacteria strains.</title>
        <authorList>
            <person name="Klenk H.-P."/>
        </authorList>
    </citation>
    <scope>NUCLEOTIDE SEQUENCE [LARGE SCALE GENOMIC DNA]</scope>
    <source>
        <strain evidence="9 10">DSM 42178</strain>
    </source>
</reference>
<keyword evidence="4 7" id="KW-0862">Zinc</keyword>
<dbReference type="PANTHER" id="PTHR43175">
    <property type="entry name" value="CARBONIC ANHYDRASE"/>
    <property type="match status" value="1"/>
</dbReference>
<dbReference type="SMART" id="SM00947">
    <property type="entry name" value="Pro_CA"/>
    <property type="match status" value="1"/>
</dbReference>
<comment type="caution">
    <text evidence="9">The sequence shown here is derived from an EMBL/GenBank/DDBJ whole genome shotgun (WGS) entry which is preliminary data.</text>
</comment>
<evidence type="ECO:0000256" key="7">
    <source>
        <dbReference type="PIRSR" id="PIRSR601765-1"/>
    </source>
</evidence>
<feature type="binding site" evidence="7">
    <location>
        <position position="59"/>
    </location>
    <ligand>
        <name>Zn(2+)</name>
        <dbReference type="ChEBI" id="CHEBI:29105"/>
    </ligand>
</feature>
<dbReference type="EC" id="4.2.1.1" evidence="2"/>
<accession>A0A853A9K7</accession>
<dbReference type="CDD" id="cd03379">
    <property type="entry name" value="beta_CA_cladeD"/>
    <property type="match status" value="1"/>
</dbReference>
<dbReference type="Proteomes" id="UP000567795">
    <property type="component" value="Unassembled WGS sequence"/>
</dbReference>
<keyword evidence="10" id="KW-1185">Reference proteome</keyword>